<protein>
    <recommendedName>
        <fullName evidence="7">Aminotransferase</fullName>
        <ecNumber evidence="7">2.6.1.-</ecNumber>
    </recommendedName>
</protein>
<gene>
    <name evidence="9" type="ordered locus">Calag_0682</name>
</gene>
<keyword evidence="4 7" id="KW-0032">Aminotransferase</keyword>
<comment type="cofactor">
    <cofactor evidence="1 7">
        <name>pyridoxal 5'-phosphate</name>
        <dbReference type="ChEBI" id="CHEBI:597326"/>
    </cofactor>
</comment>
<dbReference type="InParanoid" id="L0AAH2"/>
<dbReference type="EMBL" id="CP003378">
    <property type="protein sequence ID" value="AFZ70429.1"/>
    <property type="molecule type" value="Genomic_DNA"/>
</dbReference>
<evidence type="ECO:0000256" key="7">
    <source>
        <dbReference type="RuleBase" id="RU000481"/>
    </source>
</evidence>
<dbReference type="GO" id="GO:0008483">
    <property type="term" value="F:transaminase activity"/>
    <property type="evidence" value="ECO:0007669"/>
    <property type="project" value="UniProtKB-KW"/>
</dbReference>
<dbReference type="InterPro" id="IPR015421">
    <property type="entry name" value="PyrdxlP-dep_Trfase_major"/>
</dbReference>
<evidence type="ECO:0000256" key="2">
    <source>
        <dbReference type="ARBA" id="ARBA00007441"/>
    </source>
</evidence>
<dbReference type="CDD" id="cd00609">
    <property type="entry name" value="AAT_like"/>
    <property type="match status" value="1"/>
</dbReference>
<evidence type="ECO:0000313" key="9">
    <source>
        <dbReference type="EMBL" id="AFZ70429.1"/>
    </source>
</evidence>
<dbReference type="InterPro" id="IPR015424">
    <property type="entry name" value="PyrdxlP-dep_Trfase"/>
</dbReference>
<reference evidence="10" key="1">
    <citation type="submission" date="2012-03" db="EMBL/GenBank/DDBJ databases">
        <title>Complete genome of Caldisphaera lagunensis DSM 15908.</title>
        <authorList>
            <person name="Lucas S."/>
            <person name="Copeland A."/>
            <person name="Lapidus A."/>
            <person name="Glavina del Rio T."/>
            <person name="Dalin E."/>
            <person name="Tice H."/>
            <person name="Bruce D."/>
            <person name="Goodwin L."/>
            <person name="Pitluck S."/>
            <person name="Peters L."/>
            <person name="Mikhailova N."/>
            <person name="Teshima H."/>
            <person name="Kyrpides N."/>
            <person name="Mavromatis K."/>
            <person name="Ivanova N."/>
            <person name="Brettin T."/>
            <person name="Detter J.C."/>
            <person name="Han C."/>
            <person name="Larimer F."/>
            <person name="Land M."/>
            <person name="Hauser L."/>
            <person name="Markowitz V."/>
            <person name="Cheng J.-F."/>
            <person name="Hugenholtz P."/>
            <person name="Woyke T."/>
            <person name="Wu D."/>
            <person name="Spring S."/>
            <person name="Schroeder M."/>
            <person name="Brambilla E."/>
            <person name="Klenk H.-P."/>
            <person name="Eisen J.A."/>
        </authorList>
    </citation>
    <scope>NUCLEOTIDE SEQUENCE [LARGE SCALE GENOMIC DNA]</scope>
    <source>
        <strain evidence="10">DSM 15908 / JCM 11604 / IC-154</strain>
    </source>
</reference>
<dbReference type="PROSITE" id="PS00105">
    <property type="entry name" value="AA_TRANSFER_CLASS_1"/>
    <property type="match status" value="1"/>
</dbReference>
<dbReference type="PANTHER" id="PTHR46383">
    <property type="entry name" value="ASPARTATE AMINOTRANSFERASE"/>
    <property type="match status" value="1"/>
</dbReference>
<dbReference type="HOGENOM" id="CLU_017584_4_3_2"/>
<feature type="domain" description="Aminotransferase class I/classII large" evidence="8">
    <location>
        <begin position="18"/>
        <end position="341"/>
    </location>
</feature>
<proteinExistence type="inferred from homology"/>
<name>L0AAH2_CALLD</name>
<dbReference type="GeneID" id="14211942"/>
<dbReference type="EC" id="2.6.1.-" evidence="7"/>
<dbReference type="Gene3D" id="3.90.1150.10">
    <property type="entry name" value="Aspartate Aminotransferase, domain 1"/>
    <property type="match status" value="1"/>
</dbReference>
<dbReference type="OrthoDB" id="372018at2157"/>
<dbReference type="GO" id="GO:0030170">
    <property type="term" value="F:pyridoxal phosphate binding"/>
    <property type="evidence" value="ECO:0007669"/>
    <property type="project" value="InterPro"/>
</dbReference>
<keyword evidence="6" id="KW-0663">Pyridoxal phosphate</keyword>
<dbReference type="PANTHER" id="PTHR46383:SF1">
    <property type="entry name" value="ASPARTATE AMINOTRANSFERASE"/>
    <property type="match status" value="1"/>
</dbReference>
<evidence type="ECO:0000313" key="10">
    <source>
        <dbReference type="Proteomes" id="UP000010469"/>
    </source>
</evidence>
<keyword evidence="5 7" id="KW-0808">Transferase</keyword>
<evidence type="ECO:0000256" key="4">
    <source>
        <dbReference type="ARBA" id="ARBA00022576"/>
    </source>
</evidence>
<dbReference type="RefSeq" id="WP_015232327.1">
    <property type="nucleotide sequence ID" value="NC_019791.1"/>
</dbReference>
<keyword evidence="10" id="KW-1185">Reference proteome</keyword>
<dbReference type="InterPro" id="IPR004838">
    <property type="entry name" value="NHTrfase_class1_PyrdxlP-BS"/>
</dbReference>
<organism evidence="9 10">
    <name type="scientific">Caldisphaera lagunensis (strain DSM 15908 / JCM 11604 / ANMR 0165 / IC-154)</name>
    <dbReference type="NCBI Taxonomy" id="1056495"/>
    <lineage>
        <taxon>Archaea</taxon>
        <taxon>Thermoproteota</taxon>
        <taxon>Thermoprotei</taxon>
        <taxon>Acidilobales</taxon>
        <taxon>Caldisphaeraceae</taxon>
        <taxon>Caldisphaera</taxon>
    </lineage>
</organism>
<dbReference type="InterPro" id="IPR004839">
    <property type="entry name" value="Aminotransferase_I/II_large"/>
</dbReference>
<dbReference type="AlphaFoldDB" id="L0AAH2"/>
<evidence type="ECO:0000256" key="5">
    <source>
        <dbReference type="ARBA" id="ARBA00022679"/>
    </source>
</evidence>
<dbReference type="GO" id="GO:0006520">
    <property type="term" value="P:amino acid metabolic process"/>
    <property type="evidence" value="ECO:0007669"/>
    <property type="project" value="InterPro"/>
</dbReference>
<dbReference type="STRING" id="1056495.Calag_0682"/>
<comment type="similarity">
    <text evidence="2 7">Belongs to the class-I pyridoxal-phosphate-dependent aminotransferase family.</text>
</comment>
<dbReference type="KEGG" id="clg:Calag_0682"/>
<comment type="subunit">
    <text evidence="3">Homodimer.</text>
</comment>
<accession>L0AAH2</accession>
<evidence type="ECO:0000256" key="3">
    <source>
        <dbReference type="ARBA" id="ARBA00011738"/>
    </source>
</evidence>
<evidence type="ECO:0000256" key="1">
    <source>
        <dbReference type="ARBA" id="ARBA00001933"/>
    </source>
</evidence>
<dbReference type="Gene3D" id="3.40.640.10">
    <property type="entry name" value="Type I PLP-dependent aspartate aminotransferase-like (Major domain)"/>
    <property type="match status" value="1"/>
</dbReference>
<dbReference type="Pfam" id="PF00155">
    <property type="entry name" value="Aminotran_1_2"/>
    <property type="match status" value="1"/>
</dbReference>
<dbReference type="InterPro" id="IPR050596">
    <property type="entry name" value="AspAT/PAT-like"/>
</dbReference>
<evidence type="ECO:0000256" key="6">
    <source>
        <dbReference type="ARBA" id="ARBA00022898"/>
    </source>
</evidence>
<dbReference type="InterPro" id="IPR015422">
    <property type="entry name" value="PyrdxlP-dep_Trfase_small"/>
</dbReference>
<dbReference type="Proteomes" id="UP000010469">
    <property type="component" value="Chromosome"/>
</dbReference>
<dbReference type="SUPFAM" id="SSF53383">
    <property type="entry name" value="PLP-dependent transferases"/>
    <property type="match status" value="1"/>
</dbReference>
<sequence>MFDIYEFFSELSKNNVKIRMDAGDPDIKPNEIIIKELINNIRDLGYAPYKGLDELREIIADYHKVDINNVIITPGSKAAISSLILFSDKVNLISPYWSGYEFSANLFNKKIFVIKTNLEENWAPNFDNIERDSTLIINYPNNPTGKIINNNEIKKLIDISMDRNVKIISDEAYRDILFEGPKFKITDYIIENSVSIFSFSKTFSLPGLRLGYAVGDKNLINKMGEFIKANITSVPKFSQKAAIKAIENWDNIASYVKNIYYNRLEIFLNNIDKKKFDYMKPSGTFYVFLRLRENVSGTKLAYALARKGLGIFPGEAFGEDYTNFIRVSLTTNEKNIKEATKLINETVDEIMR</sequence>
<dbReference type="eggNOG" id="arCOG04333">
    <property type="taxonomic scope" value="Archaea"/>
</dbReference>
<evidence type="ECO:0000259" key="8">
    <source>
        <dbReference type="Pfam" id="PF00155"/>
    </source>
</evidence>